<comment type="caution">
    <text evidence="1">The sequence shown here is derived from an EMBL/GenBank/DDBJ whole genome shotgun (WGS) entry which is preliminary data.</text>
</comment>
<reference evidence="1 2" key="1">
    <citation type="submission" date="2021-03" db="EMBL/GenBank/DDBJ databases">
        <title>The complete genome sequence of Acetobacter sacchari TBRC 11175.</title>
        <authorList>
            <person name="Charoenyingcharoen P."/>
            <person name="Yukphan P."/>
        </authorList>
    </citation>
    <scope>NUCLEOTIDE SEQUENCE [LARGE SCALE GENOMIC DNA]</scope>
    <source>
        <strain evidence="1 2">TBRC 11175</strain>
    </source>
</reference>
<protein>
    <submittedName>
        <fullName evidence="1">Uncharacterized protein</fullName>
    </submittedName>
</protein>
<evidence type="ECO:0000313" key="2">
    <source>
        <dbReference type="Proteomes" id="UP000664771"/>
    </source>
</evidence>
<organism evidence="1 2">
    <name type="scientific">Acetobacter sacchari</name>
    <dbReference type="NCBI Taxonomy" id="2661687"/>
    <lineage>
        <taxon>Bacteria</taxon>
        <taxon>Pseudomonadati</taxon>
        <taxon>Pseudomonadota</taxon>
        <taxon>Alphaproteobacteria</taxon>
        <taxon>Acetobacterales</taxon>
        <taxon>Acetobacteraceae</taxon>
        <taxon>Acetobacter</taxon>
    </lineage>
</organism>
<name>A0ABS3M076_9PROT</name>
<dbReference type="Proteomes" id="UP000664771">
    <property type="component" value="Unassembled WGS sequence"/>
</dbReference>
<gene>
    <name evidence="1" type="ORF">J2D73_17250</name>
</gene>
<dbReference type="EMBL" id="JAFVMF010000024">
    <property type="protein sequence ID" value="MBO1361535.1"/>
    <property type="molecule type" value="Genomic_DNA"/>
</dbReference>
<accession>A0ABS3M076</accession>
<keyword evidence="2" id="KW-1185">Reference proteome</keyword>
<sequence length="121" mass="13863">MVAPYGDAVLPADHPNWDAVDAQSRRVDVLPAYRLPWRCWHELAGHRRHMVEIYGGGMGAIRGVSRPQPLPTLDVLAWCDAQDLDADERDFVVLMVKAMDRVFLDLRGRQIRAELDQIFRK</sequence>
<proteinExistence type="predicted"/>
<evidence type="ECO:0000313" key="1">
    <source>
        <dbReference type="EMBL" id="MBO1361535.1"/>
    </source>
</evidence>